<feature type="compositionally biased region" description="Basic and acidic residues" evidence="1">
    <location>
        <begin position="1"/>
        <end position="12"/>
    </location>
</feature>
<protein>
    <submittedName>
        <fullName evidence="2">Uncharacterized protein</fullName>
    </submittedName>
</protein>
<feature type="region of interest" description="Disordered" evidence="1">
    <location>
        <begin position="1"/>
        <end position="31"/>
    </location>
</feature>
<dbReference type="AlphaFoldDB" id="A0A5E4AE43"/>
<sequence length="86" mass="9297">MATKMEAEEKGVGEMTGRLTQRTRDLGSEPSFGHSGLTSFYIETCSQAGDPRGVLKSREMLLPRADAFAAIPTLTICGNLCFRLGN</sequence>
<dbReference type="Proteomes" id="UP000335636">
    <property type="component" value="Unassembled WGS sequence"/>
</dbReference>
<gene>
    <name evidence="2" type="ORF">MONAX_5E044487</name>
</gene>
<evidence type="ECO:0000313" key="3">
    <source>
        <dbReference type="Proteomes" id="UP000335636"/>
    </source>
</evidence>
<proteinExistence type="predicted"/>
<keyword evidence="3" id="KW-1185">Reference proteome</keyword>
<accession>A0A5E4AE43</accession>
<comment type="caution">
    <text evidence="2">The sequence shown here is derived from an EMBL/GenBank/DDBJ whole genome shotgun (WGS) entry which is preliminary data.</text>
</comment>
<evidence type="ECO:0000313" key="2">
    <source>
        <dbReference type="EMBL" id="VTJ55395.1"/>
    </source>
</evidence>
<dbReference type="EMBL" id="CABDUW010000049">
    <property type="protein sequence ID" value="VTJ55395.1"/>
    <property type="molecule type" value="Genomic_DNA"/>
</dbReference>
<organism evidence="2 3">
    <name type="scientific">Marmota monax</name>
    <name type="common">Woodchuck</name>
    <dbReference type="NCBI Taxonomy" id="9995"/>
    <lineage>
        <taxon>Eukaryota</taxon>
        <taxon>Metazoa</taxon>
        <taxon>Chordata</taxon>
        <taxon>Craniata</taxon>
        <taxon>Vertebrata</taxon>
        <taxon>Euteleostomi</taxon>
        <taxon>Mammalia</taxon>
        <taxon>Eutheria</taxon>
        <taxon>Euarchontoglires</taxon>
        <taxon>Glires</taxon>
        <taxon>Rodentia</taxon>
        <taxon>Sciuromorpha</taxon>
        <taxon>Sciuridae</taxon>
        <taxon>Xerinae</taxon>
        <taxon>Marmotini</taxon>
        <taxon>Marmota</taxon>
    </lineage>
</organism>
<reference evidence="2" key="1">
    <citation type="submission" date="2019-04" db="EMBL/GenBank/DDBJ databases">
        <authorList>
            <person name="Alioto T."/>
            <person name="Alioto T."/>
        </authorList>
    </citation>
    <scope>NUCLEOTIDE SEQUENCE [LARGE SCALE GENOMIC DNA]</scope>
</reference>
<evidence type="ECO:0000256" key="1">
    <source>
        <dbReference type="SAM" id="MobiDB-lite"/>
    </source>
</evidence>
<name>A0A5E4AE43_MARMO</name>